<dbReference type="AlphaFoldDB" id="A0A553PKX8"/>
<dbReference type="Proteomes" id="UP000318571">
    <property type="component" value="Chromosome 11"/>
</dbReference>
<gene>
    <name evidence="2" type="ORF">TCAL_15314</name>
</gene>
<accession>A0A553PKX8</accession>
<evidence type="ECO:0000256" key="1">
    <source>
        <dbReference type="SAM" id="SignalP"/>
    </source>
</evidence>
<evidence type="ECO:0008006" key="4">
    <source>
        <dbReference type="Google" id="ProtNLM"/>
    </source>
</evidence>
<feature type="signal peptide" evidence="1">
    <location>
        <begin position="1"/>
        <end position="18"/>
    </location>
</feature>
<proteinExistence type="predicted"/>
<name>A0A553PKX8_TIGCA</name>
<reference evidence="2 3" key="1">
    <citation type="journal article" date="2018" name="Nat. Ecol. Evol.">
        <title>Genomic signatures of mitonuclear coevolution across populations of Tigriopus californicus.</title>
        <authorList>
            <person name="Barreto F.S."/>
            <person name="Watson E.T."/>
            <person name="Lima T.G."/>
            <person name="Willett C.S."/>
            <person name="Edmands S."/>
            <person name="Li W."/>
            <person name="Burton R.S."/>
        </authorList>
    </citation>
    <scope>NUCLEOTIDE SEQUENCE [LARGE SCALE GENOMIC DNA]</scope>
    <source>
        <strain evidence="2 3">San Diego</strain>
    </source>
</reference>
<comment type="caution">
    <text evidence="2">The sequence shown here is derived from an EMBL/GenBank/DDBJ whole genome shotgun (WGS) entry which is preliminary data.</text>
</comment>
<protein>
    <recommendedName>
        <fullName evidence="4">Chitin-binding type-2 domain-containing protein</fullName>
    </recommendedName>
</protein>
<keyword evidence="3" id="KW-1185">Reference proteome</keyword>
<evidence type="ECO:0000313" key="3">
    <source>
        <dbReference type="Proteomes" id="UP000318571"/>
    </source>
</evidence>
<organism evidence="2 3">
    <name type="scientific">Tigriopus californicus</name>
    <name type="common">Marine copepod</name>
    <dbReference type="NCBI Taxonomy" id="6832"/>
    <lineage>
        <taxon>Eukaryota</taxon>
        <taxon>Metazoa</taxon>
        <taxon>Ecdysozoa</taxon>
        <taxon>Arthropoda</taxon>
        <taxon>Crustacea</taxon>
        <taxon>Multicrustacea</taxon>
        <taxon>Hexanauplia</taxon>
        <taxon>Copepoda</taxon>
        <taxon>Harpacticoida</taxon>
        <taxon>Harpacticidae</taxon>
        <taxon>Tigriopus</taxon>
    </lineage>
</organism>
<dbReference type="EMBL" id="VCGU01000003">
    <property type="protein sequence ID" value="TRY78340.1"/>
    <property type="molecule type" value="Genomic_DNA"/>
</dbReference>
<evidence type="ECO:0000313" key="2">
    <source>
        <dbReference type="EMBL" id="TRY78340.1"/>
    </source>
</evidence>
<keyword evidence="1" id="KW-0732">Signal</keyword>
<feature type="chain" id="PRO_5022133873" description="Chitin-binding type-2 domain-containing protein" evidence="1">
    <location>
        <begin position="19"/>
        <end position="170"/>
    </location>
</feature>
<sequence>MTISKSLILMGLLVAVSASKLFHQTTDFDPADKREQLGLTNQYPADIEVKPGNSDWPPIQEPWRCLESNDTRAIASFNSVIRSTSGIPDDDPNCPIVTPDICVSADFFPVPCNCHAYVRCSQMDTDGPLMPCIYKCKPYDLIFSPNQAVCVNDSGPSSTICSDTPPPPLQ</sequence>